<sequence length="74" mass="8290">MLCDNIGFIGASSGDEELPMCTLHGVSDVPRVWANGNTKSKALFHSIEIRIKTFLRRASVMTNERLICYCKDID</sequence>
<organism evidence="1 2">
    <name type="scientific">Portunus trituberculatus</name>
    <name type="common">Swimming crab</name>
    <name type="synonym">Neptunus trituberculatus</name>
    <dbReference type="NCBI Taxonomy" id="210409"/>
    <lineage>
        <taxon>Eukaryota</taxon>
        <taxon>Metazoa</taxon>
        <taxon>Ecdysozoa</taxon>
        <taxon>Arthropoda</taxon>
        <taxon>Crustacea</taxon>
        <taxon>Multicrustacea</taxon>
        <taxon>Malacostraca</taxon>
        <taxon>Eumalacostraca</taxon>
        <taxon>Eucarida</taxon>
        <taxon>Decapoda</taxon>
        <taxon>Pleocyemata</taxon>
        <taxon>Brachyura</taxon>
        <taxon>Eubrachyura</taxon>
        <taxon>Portunoidea</taxon>
        <taxon>Portunidae</taxon>
        <taxon>Portuninae</taxon>
        <taxon>Portunus</taxon>
    </lineage>
</organism>
<comment type="caution">
    <text evidence="1">The sequence shown here is derived from an EMBL/GenBank/DDBJ whole genome shotgun (WGS) entry which is preliminary data.</text>
</comment>
<dbReference type="AlphaFoldDB" id="A0A5B7F8Y7"/>
<keyword evidence="2" id="KW-1185">Reference proteome</keyword>
<gene>
    <name evidence="1" type="ORF">E2C01_037282</name>
</gene>
<proteinExistence type="predicted"/>
<name>A0A5B7F8Y7_PORTR</name>
<dbReference type="Proteomes" id="UP000324222">
    <property type="component" value="Unassembled WGS sequence"/>
</dbReference>
<protein>
    <submittedName>
        <fullName evidence="1">Uncharacterized protein</fullName>
    </submittedName>
</protein>
<evidence type="ECO:0000313" key="2">
    <source>
        <dbReference type="Proteomes" id="UP000324222"/>
    </source>
</evidence>
<evidence type="ECO:0000313" key="1">
    <source>
        <dbReference type="EMBL" id="MPC43631.1"/>
    </source>
</evidence>
<accession>A0A5B7F8Y7</accession>
<dbReference type="EMBL" id="VSRR010005918">
    <property type="protein sequence ID" value="MPC43631.1"/>
    <property type="molecule type" value="Genomic_DNA"/>
</dbReference>
<reference evidence="1 2" key="1">
    <citation type="submission" date="2019-05" db="EMBL/GenBank/DDBJ databases">
        <title>Another draft genome of Portunus trituberculatus and its Hox gene families provides insights of decapod evolution.</title>
        <authorList>
            <person name="Jeong J.-H."/>
            <person name="Song I."/>
            <person name="Kim S."/>
            <person name="Choi T."/>
            <person name="Kim D."/>
            <person name="Ryu S."/>
            <person name="Kim W."/>
        </authorList>
    </citation>
    <scope>NUCLEOTIDE SEQUENCE [LARGE SCALE GENOMIC DNA]</scope>
    <source>
        <tissue evidence="1">Muscle</tissue>
    </source>
</reference>